<protein>
    <submittedName>
        <fullName evidence="1">Uncharacterized protein</fullName>
    </submittedName>
</protein>
<dbReference type="EMBL" id="FJOG01000001">
    <property type="protein sequence ID" value="CZR50994.1"/>
    <property type="molecule type" value="Genomic_DNA"/>
</dbReference>
<sequence>MTGPQEKRRRLLLLDDVLSIADAKYGGREKLKRTMTPRYESQNDLRNRQRMAGEKMTAPVPIATLWVMELKSREGEHLNPMDELRCHGAVQMPAFKLVEGRKDGFRRAEAGKWCLGCCAAYKRWLRMENGKEARDEGWVEGREEGLKPLERKMLTV</sequence>
<dbReference type="Proteomes" id="UP000184330">
    <property type="component" value="Unassembled WGS sequence"/>
</dbReference>
<accession>A0A1L7WE06</accession>
<evidence type="ECO:0000313" key="2">
    <source>
        <dbReference type="Proteomes" id="UP000184330"/>
    </source>
</evidence>
<evidence type="ECO:0000313" key="1">
    <source>
        <dbReference type="EMBL" id="CZR50994.1"/>
    </source>
</evidence>
<proteinExistence type="predicted"/>
<name>A0A1L7WE06_9HELO</name>
<reference evidence="1 2" key="1">
    <citation type="submission" date="2016-03" db="EMBL/GenBank/DDBJ databases">
        <authorList>
            <person name="Ploux O."/>
        </authorList>
    </citation>
    <scope>NUCLEOTIDE SEQUENCE [LARGE SCALE GENOMIC DNA]</scope>
    <source>
        <strain evidence="1 2">UAMH 11012</strain>
    </source>
</reference>
<gene>
    <name evidence="1" type="ORF">PAC_00869</name>
</gene>
<organism evidence="1 2">
    <name type="scientific">Phialocephala subalpina</name>
    <dbReference type="NCBI Taxonomy" id="576137"/>
    <lineage>
        <taxon>Eukaryota</taxon>
        <taxon>Fungi</taxon>
        <taxon>Dikarya</taxon>
        <taxon>Ascomycota</taxon>
        <taxon>Pezizomycotina</taxon>
        <taxon>Leotiomycetes</taxon>
        <taxon>Helotiales</taxon>
        <taxon>Mollisiaceae</taxon>
        <taxon>Phialocephala</taxon>
        <taxon>Phialocephala fortinii species complex</taxon>
    </lineage>
</organism>
<dbReference type="AlphaFoldDB" id="A0A1L7WE06"/>
<keyword evidence="2" id="KW-1185">Reference proteome</keyword>